<dbReference type="InterPro" id="IPR023214">
    <property type="entry name" value="HAD_sf"/>
</dbReference>
<dbReference type="NCBIfam" id="TIGR01490">
    <property type="entry name" value="HAD-SF-IB-hyp1"/>
    <property type="match status" value="1"/>
</dbReference>
<gene>
    <name evidence="5" type="ORF">GCM10023220_07320</name>
</gene>
<evidence type="ECO:0000313" key="6">
    <source>
        <dbReference type="Proteomes" id="UP001501265"/>
    </source>
</evidence>
<dbReference type="Proteomes" id="UP001501265">
    <property type="component" value="Unassembled WGS sequence"/>
</dbReference>
<reference evidence="6" key="1">
    <citation type="journal article" date="2019" name="Int. J. Syst. Evol. Microbiol.">
        <title>The Global Catalogue of Microorganisms (GCM) 10K type strain sequencing project: providing services to taxonomists for standard genome sequencing and annotation.</title>
        <authorList>
            <consortium name="The Broad Institute Genomics Platform"/>
            <consortium name="The Broad Institute Genome Sequencing Center for Infectious Disease"/>
            <person name="Wu L."/>
            <person name="Ma J."/>
        </authorList>
    </citation>
    <scope>NUCLEOTIDE SEQUENCE [LARGE SCALE GENOMIC DNA]</scope>
    <source>
        <strain evidence="6">JCM 18081</strain>
    </source>
</reference>
<dbReference type="SUPFAM" id="SSF56784">
    <property type="entry name" value="HAD-like"/>
    <property type="match status" value="1"/>
</dbReference>
<dbReference type="PANTHER" id="PTHR43344">
    <property type="entry name" value="PHOSPHOSERINE PHOSPHATASE"/>
    <property type="match status" value="1"/>
</dbReference>
<name>A0ABP9ATE9_9ACTN</name>
<evidence type="ECO:0000256" key="4">
    <source>
        <dbReference type="ARBA" id="ARBA00022842"/>
    </source>
</evidence>
<comment type="similarity">
    <text evidence="1">Belongs to the HAD-like hydrolase superfamily. SerB family.</text>
</comment>
<dbReference type="InterPro" id="IPR036412">
    <property type="entry name" value="HAD-like_sf"/>
</dbReference>
<dbReference type="Gene3D" id="1.20.1440.100">
    <property type="entry name" value="SG protein - dephosphorylation function"/>
    <property type="match status" value="1"/>
</dbReference>
<keyword evidence="2" id="KW-0479">Metal-binding</keyword>
<protein>
    <submittedName>
        <fullName evidence="5">HAD-IB family hydrolase</fullName>
    </submittedName>
</protein>
<comment type="caution">
    <text evidence="5">The sequence shown here is derived from an EMBL/GenBank/DDBJ whole genome shotgun (WGS) entry which is preliminary data.</text>
</comment>
<dbReference type="NCBIfam" id="TIGR01488">
    <property type="entry name" value="HAD-SF-IB"/>
    <property type="match status" value="1"/>
</dbReference>
<evidence type="ECO:0000256" key="1">
    <source>
        <dbReference type="ARBA" id="ARBA00009184"/>
    </source>
</evidence>
<keyword evidence="6" id="KW-1185">Reference proteome</keyword>
<dbReference type="GO" id="GO:0016787">
    <property type="term" value="F:hydrolase activity"/>
    <property type="evidence" value="ECO:0007669"/>
    <property type="project" value="UniProtKB-KW"/>
</dbReference>
<dbReference type="Pfam" id="PF12710">
    <property type="entry name" value="HAD"/>
    <property type="match status" value="1"/>
</dbReference>
<dbReference type="CDD" id="cd02612">
    <property type="entry name" value="HAD_PGPPase"/>
    <property type="match status" value="1"/>
</dbReference>
<evidence type="ECO:0000256" key="3">
    <source>
        <dbReference type="ARBA" id="ARBA00022801"/>
    </source>
</evidence>
<keyword evidence="4" id="KW-0460">Magnesium</keyword>
<dbReference type="Gene3D" id="3.40.50.1000">
    <property type="entry name" value="HAD superfamily/HAD-like"/>
    <property type="match status" value="1"/>
</dbReference>
<dbReference type="EMBL" id="BAABIG010000007">
    <property type="protein sequence ID" value="GAA4785965.1"/>
    <property type="molecule type" value="Genomic_DNA"/>
</dbReference>
<sequence>MNLTRRATRAAAFFDVDGTLVDTTTMFDFLAHHLDVRGRSEEYPVFRSRLGDMARSGADRARRCTAYYEMYAGVPVSALAEEGAEWFARRTGRPGFFVQPALAACRSHAAAGDLVVLVSGSFPACLDPVAEHLGADVLLCSRPEVRAGLLTGAIGTPMIGAAKADAVRRLAGRRGLDLERSHAYGDHISDVPYMELVGHPVVVGDDSELAGHAARHGWRRLPGGRRPATLTDRIRP</sequence>
<dbReference type="RefSeq" id="WP_345617374.1">
    <property type="nucleotide sequence ID" value="NZ_BAABIG010000007.1"/>
</dbReference>
<evidence type="ECO:0000256" key="2">
    <source>
        <dbReference type="ARBA" id="ARBA00022723"/>
    </source>
</evidence>
<organism evidence="5 6">
    <name type="scientific">Streptomyces ziwulingensis</name>
    <dbReference type="NCBI Taxonomy" id="1045501"/>
    <lineage>
        <taxon>Bacteria</taxon>
        <taxon>Bacillati</taxon>
        <taxon>Actinomycetota</taxon>
        <taxon>Actinomycetes</taxon>
        <taxon>Kitasatosporales</taxon>
        <taxon>Streptomycetaceae</taxon>
        <taxon>Streptomyces</taxon>
    </lineage>
</organism>
<evidence type="ECO:0000313" key="5">
    <source>
        <dbReference type="EMBL" id="GAA4785965.1"/>
    </source>
</evidence>
<keyword evidence="3 5" id="KW-0378">Hydrolase</keyword>
<dbReference type="InterPro" id="IPR050582">
    <property type="entry name" value="HAD-like_SerB"/>
</dbReference>
<accession>A0ABP9ATE9</accession>
<dbReference type="InterPro" id="IPR006385">
    <property type="entry name" value="HAD_hydro_SerB1"/>
</dbReference>
<dbReference type="PANTHER" id="PTHR43344:SF13">
    <property type="entry name" value="PHOSPHATASE RV3661-RELATED"/>
    <property type="match status" value="1"/>
</dbReference>
<proteinExistence type="inferred from homology"/>